<reference evidence="2" key="1">
    <citation type="journal article" date="2014" name="Front. Microbiol.">
        <title>High frequency of phylogenetically diverse reductive dehalogenase-homologous genes in deep subseafloor sedimentary metagenomes.</title>
        <authorList>
            <person name="Kawai M."/>
            <person name="Futagami T."/>
            <person name="Toyoda A."/>
            <person name="Takaki Y."/>
            <person name="Nishi S."/>
            <person name="Hori S."/>
            <person name="Arai W."/>
            <person name="Tsubouchi T."/>
            <person name="Morono Y."/>
            <person name="Uchiyama I."/>
            <person name="Ito T."/>
            <person name="Fujiyama A."/>
            <person name="Inagaki F."/>
            <person name="Takami H."/>
        </authorList>
    </citation>
    <scope>NUCLEOTIDE SEQUENCE</scope>
    <source>
        <strain evidence="2">Expedition CK06-06</strain>
    </source>
</reference>
<comment type="caution">
    <text evidence="2">The sequence shown here is derived from an EMBL/GenBank/DDBJ whole genome shotgun (WGS) entry which is preliminary data.</text>
</comment>
<sequence length="183" mass="20423">MPKELQLSKFGFARLMPHIVVLSLVASAALIMAWIGWLTWTDMTQWSKDIGSIFFGSRANEAISLGIGMTVIHYFLIGMSLLAAGVVLFLRNRVGATKPQYAMRMKPQKVNVNQSENVNSAVKPLVREENAAAREERFFSGCLHHFGYLSSRPKDSPIPQECILCQRLGDCMVATVYVKKLSD</sequence>
<feature type="transmembrane region" description="Helical" evidence="1">
    <location>
        <begin position="12"/>
        <end position="37"/>
    </location>
</feature>
<organism evidence="2">
    <name type="scientific">marine sediment metagenome</name>
    <dbReference type="NCBI Taxonomy" id="412755"/>
    <lineage>
        <taxon>unclassified sequences</taxon>
        <taxon>metagenomes</taxon>
        <taxon>ecological metagenomes</taxon>
    </lineage>
</organism>
<keyword evidence="1" id="KW-0812">Transmembrane</keyword>
<accession>X1SPX3</accession>
<keyword evidence="1" id="KW-1133">Transmembrane helix</keyword>
<evidence type="ECO:0000313" key="2">
    <source>
        <dbReference type="EMBL" id="GAI95117.1"/>
    </source>
</evidence>
<dbReference type="AlphaFoldDB" id="X1SPX3"/>
<gene>
    <name evidence="2" type="ORF">S12H4_34971</name>
</gene>
<evidence type="ECO:0000256" key="1">
    <source>
        <dbReference type="SAM" id="Phobius"/>
    </source>
</evidence>
<proteinExistence type="predicted"/>
<dbReference type="EMBL" id="BARW01020736">
    <property type="protein sequence ID" value="GAI95117.1"/>
    <property type="molecule type" value="Genomic_DNA"/>
</dbReference>
<feature type="transmembrane region" description="Helical" evidence="1">
    <location>
        <begin position="71"/>
        <end position="90"/>
    </location>
</feature>
<name>X1SPX3_9ZZZZ</name>
<keyword evidence="1" id="KW-0472">Membrane</keyword>
<protein>
    <submittedName>
        <fullName evidence="2">Uncharacterized protein</fullName>
    </submittedName>
</protein>